<dbReference type="OMA" id="NPCYHNA"/>
<dbReference type="SUPFAM" id="SSF49785">
    <property type="entry name" value="Galactose-binding domain-like"/>
    <property type="match status" value="2"/>
</dbReference>
<dbReference type="GO" id="GO:0038023">
    <property type="term" value="F:signaling receptor activity"/>
    <property type="evidence" value="ECO:0007669"/>
    <property type="project" value="TreeGrafter"/>
</dbReference>
<dbReference type="Proteomes" id="UP000264800">
    <property type="component" value="Unplaced"/>
</dbReference>
<dbReference type="PANTHER" id="PTHR46806:SF7">
    <property type="entry name" value="COAGULATION FACTOR VIII"/>
    <property type="match status" value="1"/>
</dbReference>
<keyword evidence="4" id="KW-1185">Reference proteome</keyword>
<evidence type="ECO:0000256" key="1">
    <source>
        <dbReference type="ARBA" id="ARBA00023157"/>
    </source>
</evidence>
<dbReference type="CDD" id="cd00057">
    <property type="entry name" value="FA58C"/>
    <property type="match status" value="2"/>
</dbReference>
<name>A0A3Q3APV4_KRYMA</name>
<feature type="domain" description="F5/8 type C" evidence="2">
    <location>
        <begin position="183"/>
        <end position="340"/>
    </location>
</feature>
<dbReference type="AlphaFoldDB" id="A0A3Q3APV4"/>
<evidence type="ECO:0000259" key="2">
    <source>
        <dbReference type="PROSITE" id="PS50022"/>
    </source>
</evidence>
<sequence>MFFIHPTIVFFLCFVEFSLKLVYSHLLKCLLMGSCLSGCISLLGMEGGAIVESQITASSVHYGVLGLQRWGPELARLNNQGIVNAWTSASHDRNPWIEVRLEAFSAARRCVLQAWRRRLPCFSHLLARVCALQVFVGNSDNDGTKTNMFDPPVVAQFLRIVPVVCRRACTLRMELVGCELNGCSEPLGMKSRLVSDEQLSASSTFRTWGVDTFTWHPQFARLDKAGKTNAWSPDSAESHGPLFCLQVDLGKTKRLTGIITQGAKDFGVVQFVSEFKVEFSHDGAAWTLPSLSSSQIFQGNVDNNSHRKNVFEPPFYARYVRVVPWAWHDRITLRMELLGCDD</sequence>
<keyword evidence="1" id="KW-1015">Disulfide bond</keyword>
<dbReference type="GO" id="GO:0005886">
    <property type="term" value="C:plasma membrane"/>
    <property type="evidence" value="ECO:0007669"/>
    <property type="project" value="TreeGrafter"/>
</dbReference>
<evidence type="ECO:0000313" key="3">
    <source>
        <dbReference type="Ensembl" id="ENSKMAP00000018355.1"/>
    </source>
</evidence>
<reference evidence="3" key="2">
    <citation type="submission" date="2025-09" db="UniProtKB">
        <authorList>
            <consortium name="Ensembl"/>
        </authorList>
    </citation>
    <scope>IDENTIFICATION</scope>
</reference>
<dbReference type="InterPro" id="IPR000421">
    <property type="entry name" value="FA58C"/>
</dbReference>
<dbReference type="FunFam" id="2.60.120.260:FF:000002">
    <property type="entry name" value="Coagulation factor VIII"/>
    <property type="match status" value="1"/>
</dbReference>
<dbReference type="Ensembl" id="ENSKMAT00000018611.1">
    <property type="protein sequence ID" value="ENSKMAP00000018355.1"/>
    <property type="gene ID" value="ENSKMAG00000013657.1"/>
</dbReference>
<dbReference type="InterPro" id="IPR050633">
    <property type="entry name" value="Neuropilin_MCO_CoagFactor"/>
</dbReference>
<dbReference type="PANTHER" id="PTHR46806">
    <property type="entry name" value="F5/8 TYPE C DOMAIN-CONTAINING PROTEIN"/>
    <property type="match status" value="1"/>
</dbReference>
<protein>
    <submittedName>
        <fullName evidence="3">Milk fat globule EGF and factor V/VIII domain containing a</fullName>
    </submittedName>
</protein>
<proteinExistence type="predicted"/>
<organism evidence="3 4">
    <name type="scientific">Kryptolebias marmoratus</name>
    <name type="common">Mangrove killifish</name>
    <name type="synonym">Rivulus marmoratus</name>
    <dbReference type="NCBI Taxonomy" id="37003"/>
    <lineage>
        <taxon>Eukaryota</taxon>
        <taxon>Metazoa</taxon>
        <taxon>Chordata</taxon>
        <taxon>Craniata</taxon>
        <taxon>Vertebrata</taxon>
        <taxon>Euteleostomi</taxon>
        <taxon>Actinopterygii</taxon>
        <taxon>Neopterygii</taxon>
        <taxon>Teleostei</taxon>
        <taxon>Neoteleostei</taxon>
        <taxon>Acanthomorphata</taxon>
        <taxon>Ovalentaria</taxon>
        <taxon>Atherinomorphae</taxon>
        <taxon>Cyprinodontiformes</taxon>
        <taxon>Rivulidae</taxon>
        <taxon>Kryptolebias</taxon>
    </lineage>
</organism>
<dbReference type="SMART" id="SM00231">
    <property type="entry name" value="FA58C"/>
    <property type="match status" value="2"/>
</dbReference>
<dbReference type="Pfam" id="PF00754">
    <property type="entry name" value="F5_F8_type_C"/>
    <property type="match status" value="1"/>
</dbReference>
<dbReference type="Gene3D" id="2.60.120.260">
    <property type="entry name" value="Galactose-binding domain-like"/>
    <property type="match status" value="3"/>
</dbReference>
<dbReference type="GeneTree" id="ENSGT00940000156049"/>
<dbReference type="PROSITE" id="PS50022">
    <property type="entry name" value="FA58C_3"/>
    <property type="match status" value="2"/>
</dbReference>
<reference evidence="3" key="1">
    <citation type="submission" date="2025-08" db="UniProtKB">
        <authorList>
            <consortium name="Ensembl"/>
        </authorList>
    </citation>
    <scope>IDENTIFICATION</scope>
</reference>
<evidence type="ECO:0000313" key="4">
    <source>
        <dbReference type="Proteomes" id="UP000264800"/>
    </source>
</evidence>
<dbReference type="GO" id="GO:0007219">
    <property type="term" value="P:Notch signaling pathway"/>
    <property type="evidence" value="ECO:0007669"/>
    <property type="project" value="Ensembl"/>
</dbReference>
<feature type="domain" description="F5/8 type C" evidence="2">
    <location>
        <begin position="39"/>
        <end position="178"/>
    </location>
</feature>
<dbReference type="PROSITE" id="PS01286">
    <property type="entry name" value="FA58C_2"/>
    <property type="match status" value="2"/>
</dbReference>
<dbReference type="GO" id="GO:0050767">
    <property type="term" value="P:regulation of neurogenesis"/>
    <property type="evidence" value="ECO:0007669"/>
    <property type="project" value="Ensembl"/>
</dbReference>
<dbReference type="InterPro" id="IPR008979">
    <property type="entry name" value="Galactose-bd-like_sf"/>
</dbReference>
<dbReference type="STRING" id="37003.ENSKMAP00000018355"/>
<accession>A0A3Q3APV4</accession>